<accession>A0ABN8CLC6</accession>
<comment type="caution">
    <text evidence="2">The sequence shown here is derived from an EMBL/GenBank/DDBJ whole genome shotgun (WGS) entry which is preliminary data.</text>
</comment>
<proteinExistence type="predicted"/>
<keyword evidence="1" id="KW-0812">Transmembrane</keyword>
<evidence type="ECO:0000256" key="1">
    <source>
        <dbReference type="SAM" id="Phobius"/>
    </source>
</evidence>
<dbReference type="EMBL" id="CAKLCB010000001">
    <property type="protein sequence ID" value="CAH0513228.1"/>
    <property type="molecule type" value="Genomic_DNA"/>
</dbReference>
<protein>
    <submittedName>
        <fullName evidence="2">Uncharacterized protein</fullName>
    </submittedName>
</protein>
<evidence type="ECO:0000313" key="2">
    <source>
        <dbReference type="EMBL" id="CAH0513228.1"/>
    </source>
</evidence>
<feature type="transmembrane region" description="Helical" evidence="1">
    <location>
        <begin position="37"/>
        <end position="58"/>
    </location>
</feature>
<keyword evidence="3" id="KW-1185">Reference proteome</keyword>
<sequence length="83" mass="9514">MMSKFPYDNIIYLTCWTKAWRLTSFILLAGCPSIQKALVSVVKLIFAYFIPVLNTYSFGHITPKHKRFVYAITSNHILSLSSP</sequence>
<evidence type="ECO:0000313" key="3">
    <source>
        <dbReference type="Proteomes" id="UP001158986"/>
    </source>
</evidence>
<organism evidence="2 3">
    <name type="scientific">Peronospora belbahrii</name>
    <dbReference type="NCBI Taxonomy" id="622444"/>
    <lineage>
        <taxon>Eukaryota</taxon>
        <taxon>Sar</taxon>
        <taxon>Stramenopiles</taxon>
        <taxon>Oomycota</taxon>
        <taxon>Peronosporomycetes</taxon>
        <taxon>Peronosporales</taxon>
        <taxon>Peronosporaceae</taxon>
        <taxon>Peronospora</taxon>
    </lineage>
</organism>
<keyword evidence="1" id="KW-1133">Transmembrane helix</keyword>
<gene>
    <name evidence="2" type="ORF">PBS001_LOCUS46</name>
</gene>
<reference evidence="2 3" key="1">
    <citation type="submission" date="2021-11" db="EMBL/GenBank/DDBJ databases">
        <authorList>
            <person name="Islam A."/>
            <person name="Islam S."/>
            <person name="Flora M.S."/>
            <person name="Rahman M."/>
            <person name="Ziaur R.M."/>
            <person name="Epstein J.H."/>
            <person name="Hassan M."/>
            <person name="Klassen M."/>
            <person name="Woodard K."/>
            <person name="Webb A."/>
            <person name="Webby R.J."/>
            <person name="El Zowalaty M.E."/>
        </authorList>
    </citation>
    <scope>NUCLEOTIDE SEQUENCE [LARGE SCALE GENOMIC DNA]</scope>
    <source>
        <strain evidence="2">Pbs1</strain>
    </source>
</reference>
<keyword evidence="1" id="KW-0472">Membrane</keyword>
<dbReference type="Proteomes" id="UP001158986">
    <property type="component" value="Unassembled WGS sequence"/>
</dbReference>
<name>A0ABN8CLC6_9STRA</name>